<accession>A0A9D1HRV3</accession>
<dbReference type="Pfam" id="PF13302">
    <property type="entry name" value="Acetyltransf_3"/>
    <property type="match status" value="1"/>
</dbReference>
<dbReference type="Gene3D" id="3.40.630.30">
    <property type="match status" value="1"/>
</dbReference>
<name>A0A9D1HRV3_9FIRM</name>
<evidence type="ECO:0000259" key="4">
    <source>
        <dbReference type="PROSITE" id="PS51186"/>
    </source>
</evidence>
<evidence type="ECO:0000256" key="1">
    <source>
        <dbReference type="ARBA" id="ARBA00022679"/>
    </source>
</evidence>
<dbReference type="PANTHER" id="PTHR43792">
    <property type="entry name" value="GNAT FAMILY, PUTATIVE (AFU_ORTHOLOGUE AFUA_3G00765)-RELATED-RELATED"/>
    <property type="match status" value="1"/>
</dbReference>
<gene>
    <name evidence="5" type="ORF">IAD15_09840</name>
</gene>
<comment type="similarity">
    <text evidence="3">Belongs to the acetyltransferase family. RimJ subfamily.</text>
</comment>
<reference evidence="5" key="1">
    <citation type="submission" date="2020-10" db="EMBL/GenBank/DDBJ databases">
        <authorList>
            <person name="Gilroy R."/>
        </authorList>
    </citation>
    <scope>NUCLEOTIDE SEQUENCE</scope>
    <source>
        <strain evidence="5">CHK195-11698</strain>
    </source>
</reference>
<dbReference type="EMBL" id="DVMJ01000084">
    <property type="protein sequence ID" value="HIU14354.1"/>
    <property type="molecule type" value="Genomic_DNA"/>
</dbReference>
<dbReference type="CDD" id="cd04301">
    <property type="entry name" value="NAT_SF"/>
    <property type="match status" value="1"/>
</dbReference>
<organism evidence="5 6">
    <name type="scientific">Candidatus Fimiplasma intestinipullorum</name>
    <dbReference type="NCBI Taxonomy" id="2840825"/>
    <lineage>
        <taxon>Bacteria</taxon>
        <taxon>Bacillati</taxon>
        <taxon>Bacillota</taxon>
        <taxon>Clostridia</taxon>
        <taxon>Eubacteriales</taxon>
        <taxon>Candidatus Fimiplasma</taxon>
    </lineage>
</organism>
<keyword evidence="2" id="KW-0012">Acyltransferase</keyword>
<protein>
    <submittedName>
        <fullName evidence="5">GNAT family N-acetyltransferase</fullName>
    </submittedName>
</protein>
<feature type="domain" description="N-acetyltransferase" evidence="4">
    <location>
        <begin position="27"/>
        <end position="180"/>
    </location>
</feature>
<comment type="caution">
    <text evidence="5">The sequence shown here is derived from an EMBL/GenBank/DDBJ whole genome shotgun (WGS) entry which is preliminary data.</text>
</comment>
<sequence>MRDLGTETIETKRLILRQFQANDAADMYYHYCSDPEVTRFMTWPAHRNLEVTNRVLSSWLDQYDEKTYMWAIVSKDIHEVIGTISVTQMDTKAESCEIAYAIGQNYWNQGYTTEALKAVMAFLFEQVGVNRIWACHDTRNPASGAVMKKCGMVYEGRLRQAIKLNAGIGDLDTYGILKSEWTKEG</sequence>
<dbReference type="PROSITE" id="PS51186">
    <property type="entry name" value="GNAT"/>
    <property type="match status" value="1"/>
</dbReference>
<evidence type="ECO:0000313" key="6">
    <source>
        <dbReference type="Proteomes" id="UP000824175"/>
    </source>
</evidence>
<dbReference type="SUPFAM" id="SSF55729">
    <property type="entry name" value="Acyl-CoA N-acyltransferases (Nat)"/>
    <property type="match status" value="1"/>
</dbReference>
<dbReference type="InterPro" id="IPR051531">
    <property type="entry name" value="N-acetyltransferase"/>
</dbReference>
<dbReference type="InterPro" id="IPR016181">
    <property type="entry name" value="Acyl_CoA_acyltransferase"/>
</dbReference>
<keyword evidence="1" id="KW-0808">Transferase</keyword>
<proteinExistence type="inferred from homology"/>
<evidence type="ECO:0000256" key="3">
    <source>
        <dbReference type="ARBA" id="ARBA00038502"/>
    </source>
</evidence>
<reference evidence="5" key="2">
    <citation type="journal article" date="2021" name="PeerJ">
        <title>Extensive microbial diversity within the chicken gut microbiome revealed by metagenomics and culture.</title>
        <authorList>
            <person name="Gilroy R."/>
            <person name="Ravi A."/>
            <person name="Getino M."/>
            <person name="Pursley I."/>
            <person name="Horton D.L."/>
            <person name="Alikhan N.F."/>
            <person name="Baker D."/>
            <person name="Gharbi K."/>
            <person name="Hall N."/>
            <person name="Watson M."/>
            <person name="Adriaenssens E.M."/>
            <person name="Foster-Nyarko E."/>
            <person name="Jarju S."/>
            <person name="Secka A."/>
            <person name="Antonio M."/>
            <person name="Oren A."/>
            <person name="Chaudhuri R.R."/>
            <person name="La Ragione R."/>
            <person name="Hildebrand F."/>
            <person name="Pallen M.J."/>
        </authorList>
    </citation>
    <scope>NUCLEOTIDE SEQUENCE</scope>
    <source>
        <strain evidence="5">CHK195-11698</strain>
    </source>
</reference>
<dbReference type="PANTHER" id="PTHR43792:SF8">
    <property type="entry name" value="[RIBOSOMAL PROTEIN US5]-ALANINE N-ACETYLTRANSFERASE"/>
    <property type="match status" value="1"/>
</dbReference>
<evidence type="ECO:0000256" key="2">
    <source>
        <dbReference type="ARBA" id="ARBA00023315"/>
    </source>
</evidence>
<dbReference type="InterPro" id="IPR000182">
    <property type="entry name" value="GNAT_dom"/>
</dbReference>
<dbReference type="Proteomes" id="UP000824175">
    <property type="component" value="Unassembled WGS sequence"/>
</dbReference>
<dbReference type="AlphaFoldDB" id="A0A9D1HRV3"/>
<dbReference type="GO" id="GO:0016747">
    <property type="term" value="F:acyltransferase activity, transferring groups other than amino-acyl groups"/>
    <property type="evidence" value="ECO:0007669"/>
    <property type="project" value="InterPro"/>
</dbReference>
<evidence type="ECO:0000313" key="5">
    <source>
        <dbReference type="EMBL" id="HIU14354.1"/>
    </source>
</evidence>